<feature type="signal peptide" evidence="1">
    <location>
        <begin position="1"/>
        <end position="20"/>
    </location>
</feature>
<keyword evidence="1" id="KW-0732">Signal</keyword>
<feature type="chain" id="PRO_5012848080" description="Lipoprotein" evidence="1">
    <location>
        <begin position="21"/>
        <end position="136"/>
    </location>
</feature>
<organism evidence="2 3">
    <name type="scientific">Halobacteriovorax marinus</name>
    <dbReference type="NCBI Taxonomy" id="97084"/>
    <lineage>
        <taxon>Bacteria</taxon>
        <taxon>Pseudomonadati</taxon>
        <taxon>Bdellovibrionota</taxon>
        <taxon>Bacteriovoracia</taxon>
        <taxon>Bacteriovoracales</taxon>
        <taxon>Halobacteriovoraceae</taxon>
        <taxon>Halobacteriovorax</taxon>
    </lineage>
</organism>
<proteinExistence type="predicted"/>
<evidence type="ECO:0000313" key="2">
    <source>
        <dbReference type="EMBL" id="OUR95455.1"/>
    </source>
</evidence>
<evidence type="ECO:0000313" key="3">
    <source>
        <dbReference type="Proteomes" id="UP000196531"/>
    </source>
</evidence>
<gene>
    <name evidence="2" type="ORF">A9Q84_16615</name>
</gene>
<accession>A0A1Y5F4X7</accession>
<reference evidence="3" key="1">
    <citation type="journal article" date="2017" name="Proc. Natl. Acad. Sci. U.S.A.">
        <title>Simulation of Deepwater Horizon oil plume reveals substrate specialization within a complex community of hydrocarbon-degraders.</title>
        <authorList>
            <person name="Hu P."/>
            <person name="Dubinsky E.A."/>
            <person name="Probst A.J."/>
            <person name="Wang J."/>
            <person name="Sieber C.M.K."/>
            <person name="Tom L.M."/>
            <person name="Gardinali P."/>
            <person name="Banfield J.F."/>
            <person name="Atlas R.M."/>
            <person name="Andersen G.L."/>
        </authorList>
    </citation>
    <scope>NUCLEOTIDE SEQUENCE [LARGE SCALE GENOMIC DNA]</scope>
</reference>
<evidence type="ECO:0000256" key="1">
    <source>
        <dbReference type="SAM" id="SignalP"/>
    </source>
</evidence>
<dbReference type="EMBL" id="MAAO01000008">
    <property type="protein sequence ID" value="OUR95455.1"/>
    <property type="molecule type" value="Genomic_DNA"/>
</dbReference>
<protein>
    <recommendedName>
        <fullName evidence="4">Lipoprotein</fullName>
    </recommendedName>
</protein>
<evidence type="ECO:0008006" key="4">
    <source>
        <dbReference type="Google" id="ProtNLM"/>
    </source>
</evidence>
<dbReference type="AlphaFoldDB" id="A0A1Y5F4X7"/>
<sequence length="136" mass="15108">MKKLISLVTFMLLLNISVQASECTAIYFNYEGDSAESNAVGSLFESYSDSHHLIISHESVVEDIEYLIPNSLILNLNSETDMTGKEVQVQVYKIDNAGKLNFMGSRMKAARFFKADALEDLARSAIAFSCGRNDLI</sequence>
<name>A0A1Y5F4X7_9BACT</name>
<dbReference type="Proteomes" id="UP000196531">
    <property type="component" value="Unassembled WGS sequence"/>
</dbReference>
<comment type="caution">
    <text evidence="2">The sequence shown here is derived from an EMBL/GenBank/DDBJ whole genome shotgun (WGS) entry which is preliminary data.</text>
</comment>